<reference evidence="1" key="1">
    <citation type="submission" date="2014-11" db="EMBL/GenBank/DDBJ databases">
        <authorList>
            <person name="Otto D Thomas"/>
            <person name="Naeem Raeece"/>
        </authorList>
    </citation>
    <scope>NUCLEOTIDE SEQUENCE</scope>
</reference>
<proteinExistence type="predicted"/>
<organism evidence="1">
    <name type="scientific">Chromera velia CCMP2878</name>
    <dbReference type="NCBI Taxonomy" id="1169474"/>
    <lineage>
        <taxon>Eukaryota</taxon>
        <taxon>Sar</taxon>
        <taxon>Alveolata</taxon>
        <taxon>Colpodellida</taxon>
        <taxon>Chromeraceae</taxon>
        <taxon>Chromera</taxon>
    </lineage>
</organism>
<dbReference type="AlphaFoldDB" id="A0A0G4HDK4"/>
<dbReference type="EMBL" id="CDMZ01002347">
    <property type="protein sequence ID" value="CEM41958.1"/>
    <property type="molecule type" value="Genomic_DNA"/>
</dbReference>
<accession>A0A0G4HDK4</accession>
<dbReference type="VEuPathDB" id="CryptoDB:Cvel_26408"/>
<sequence length="102" mass="11831">MLRLGDHEGFALELGIYLQREALSGYCKCSIWQLPPELGKGVLRRPFHYETMDEIEKEGRYFCQICHRTRDASPAPLPDLNPQAKKHVAMRFVFRPRPDTEG</sequence>
<name>A0A0G4HDK4_9ALVE</name>
<evidence type="ECO:0000313" key="1">
    <source>
        <dbReference type="EMBL" id="CEM41958.1"/>
    </source>
</evidence>
<gene>
    <name evidence="1" type="ORF">Cvel_26408</name>
</gene>
<dbReference type="PhylomeDB" id="A0A0G4HDK4"/>
<protein>
    <submittedName>
        <fullName evidence="1">Uncharacterized protein</fullName>
    </submittedName>
</protein>